<dbReference type="eggNOG" id="COG3631">
    <property type="taxonomic scope" value="Bacteria"/>
</dbReference>
<name>K0K5M8_SACES</name>
<dbReference type="PATRIC" id="fig|1179773.3.peg.4903"/>
<protein>
    <recommendedName>
        <fullName evidence="1">SnoaL-like domain-containing protein</fullName>
    </recommendedName>
</protein>
<sequence>MVRTETSRASASCWAVIRSRVCSSNSRDTRRLARMTRIVPCPTDRRCQGRLASVSAMTSTTDIETFVSRYAAVWNEPDPARRSAAIAALWGEDGVEFISSADYRGHDAIQARVADAHEQFVATSEFRFVAANDTVHHHDAVTFTLHMVPAAGGEPVWTGVVFALLGNDGQIQRDYQFTGAETTTRAVVTEFLARLAEGKPEQIAELFADAVDWQLDWPAEGHPAVPWIRPRSTRAEVADHFRALDTFHVPEKRSGVAPRILVDGPDAVVLGEIRQTVKATGKAYIARCALRLTIDHGLIIRYHVYEDSLTVAQALSDSDL</sequence>
<dbReference type="HOGENOM" id="CLU_868475_0_0_11"/>
<dbReference type="AlphaFoldDB" id="K0K5M8"/>
<dbReference type="KEGG" id="sesp:BN6_48880"/>
<dbReference type="InterPro" id="IPR032710">
    <property type="entry name" value="NTF2-like_dom_sf"/>
</dbReference>
<dbReference type="SUPFAM" id="SSF54427">
    <property type="entry name" value="NTF2-like"/>
    <property type="match status" value="2"/>
</dbReference>
<dbReference type="InterPro" id="IPR037401">
    <property type="entry name" value="SnoaL-like"/>
</dbReference>
<organism evidence="2 3">
    <name type="scientific">Saccharothrix espanaensis (strain ATCC 51144 / DSM 44229 / JCM 9112 / NBRC 15066 / NRRL 15764)</name>
    <dbReference type="NCBI Taxonomy" id="1179773"/>
    <lineage>
        <taxon>Bacteria</taxon>
        <taxon>Bacillati</taxon>
        <taxon>Actinomycetota</taxon>
        <taxon>Actinomycetes</taxon>
        <taxon>Pseudonocardiales</taxon>
        <taxon>Pseudonocardiaceae</taxon>
        <taxon>Saccharothrix</taxon>
    </lineage>
</organism>
<gene>
    <name evidence="2" type="ordered locus">BN6_48880</name>
</gene>
<evidence type="ECO:0000259" key="1">
    <source>
        <dbReference type="Pfam" id="PF12680"/>
    </source>
</evidence>
<dbReference type="Gene3D" id="3.10.450.50">
    <property type="match status" value="2"/>
</dbReference>
<accession>K0K5M8</accession>
<dbReference type="Pfam" id="PF12680">
    <property type="entry name" value="SnoaL_2"/>
    <property type="match status" value="1"/>
</dbReference>
<dbReference type="STRING" id="1179773.BN6_48880"/>
<dbReference type="EMBL" id="HE804045">
    <property type="protein sequence ID" value="CCH32159.1"/>
    <property type="molecule type" value="Genomic_DNA"/>
</dbReference>
<evidence type="ECO:0000313" key="3">
    <source>
        <dbReference type="Proteomes" id="UP000006281"/>
    </source>
</evidence>
<keyword evidence="3" id="KW-1185">Reference proteome</keyword>
<dbReference type="BioCyc" id="SESP1179773:BN6_RS42330-MONOMER"/>
<dbReference type="Proteomes" id="UP000006281">
    <property type="component" value="Chromosome"/>
</dbReference>
<evidence type="ECO:0000313" key="2">
    <source>
        <dbReference type="EMBL" id="CCH32159.1"/>
    </source>
</evidence>
<feature type="domain" description="SnoaL-like" evidence="1">
    <location>
        <begin position="188"/>
        <end position="302"/>
    </location>
</feature>
<proteinExistence type="predicted"/>
<reference evidence="2 3" key="1">
    <citation type="journal article" date="2012" name="BMC Genomics">
        <title>Complete genome sequence of Saccharothrix espanaensis DSM 44229T and comparison to the other completely sequenced Pseudonocardiaceae.</title>
        <authorList>
            <person name="Strobel T."/>
            <person name="Al-Dilaimi A."/>
            <person name="Blom J."/>
            <person name="Gessner A."/>
            <person name="Kalinowski J."/>
            <person name="Luzhetska M."/>
            <person name="Puhler A."/>
            <person name="Szczepanowski R."/>
            <person name="Bechthold A."/>
            <person name="Ruckert C."/>
        </authorList>
    </citation>
    <scope>NUCLEOTIDE SEQUENCE [LARGE SCALE GENOMIC DNA]</scope>
    <source>
        <strain evidence="3">ATCC 51144 / DSM 44229 / JCM 9112 / NBRC 15066 / NRRL 15764</strain>
    </source>
</reference>